<dbReference type="PANTHER" id="PTHR13285">
    <property type="entry name" value="ACYLTRANSFERASE"/>
    <property type="match status" value="1"/>
</dbReference>
<reference evidence="2" key="1">
    <citation type="journal article" date="2019" name="Database">
        <title>The radish genome database (RadishGD): an integrated information resource for radish genomics.</title>
        <authorList>
            <person name="Yu H.J."/>
            <person name="Baek S."/>
            <person name="Lee Y.J."/>
            <person name="Cho A."/>
            <person name="Mun J.H."/>
        </authorList>
    </citation>
    <scope>NUCLEOTIDE SEQUENCE [LARGE SCALE GENOMIC DNA]</scope>
    <source>
        <strain evidence="2">cv. WK10039</strain>
    </source>
</reference>
<name>A0A9W3DHG8_RAPSA</name>
<dbReference type="GO" id="GO:0016746">
    <property type="term" value="F:acyltransferase activity"/>
    <property type="evidence" value="ECO:0007669"/>
    <property type="project" value="TreeGrafter"/>
</dbReference>
<keyword evidence="1" id="KW-0812">Transmembrane</keyword>
<dbReference type="AlphaFoldDB" id="A0A9W3DHG8"/>
<gene>
    <name evidence="3" type="primary">LOC130510699</name>
</gene>
<evidence type="ECO:0000313" key="3">
    <source>
        <dbReference type="RefSeq" id="XP_056863250.1"/>
    </source>
</evidence>
<sequence>MDTQKWKQRELVLILFYAYVLQISLRLSHGCMNYSFQLLMWWIVSFAIRKLLSWAWLTSLFFMPELLLNSASSAFKVKNDFGEFLPREFKALSGAVTITCLMMANLAGYVIGPSGLNWFVSSFLRNHELSHLSCPQNSTFINDNDTGNATKSRHQDSSERERAIGSSIKAEFVYIFTSSKKIKSLLEFSSSFSLWLL</sequence>
<dbReference type="InterPro" id="IPR051085">
    <property type="entry name" value="MB_O-acyltransferase"/>
</dbReference>
<keyword evidence="1" id="KW-0472">Membrane</keyword>
<evidence type="ECO:0000256" key="1">
    <source>
        <dbReference type="SAM" id="Phobius"/>
    </source>
</evidence>
<dbReference type="GeneID" id="130510699"/>
<dbReference type="KEGG" id="rsz:130510699"/>
<keyword evidence="1" id="KW-1133">Transmembrane helix</keyword>
<feature type="transmembrane region" description="Helical" evidence="1">
    <location>
        <begin position="89"/>
        <end position="111"/>
    </location>
</feature>
<evidence type="ECO:0000313" key="2">
    <source>
        <dbReference type="Proteomes" id="UP000504610"/>
    </source>
</evidence>
<dbReference type="Proteomes" id="UP000504610">
    <property type="component" value="Chromosome 4"/>
</dbReference>
<feature type="transmembrane region" description="Helical" evidence="1">
    <location>
        <begin position="41"/>
        <end position="68"/>
    </location>
</feature>
<accession>A0A9W3DHG8</accession>
<organism evidence="2 3">
    <name type="scientific">Raphanus sativus</name>
    <name type="common">Radish</name>
    <name type="synonym">Raphanus raphanistrum var. sativus</name>
    <dbReference type="NCBI Taxonomy" id="3726"/>
    <lineage>
        <taxon>Eukaryota</taxon>
        <taxon>Viridiplantae</taxon>
        <taxon>Streptophyta</taxon>
        <taxon>Embryophyta</taxon>
        <taxon>Tracheophyta</taxon>
        <taxon>Spermatophyta</taxon>
        <taxon>Magnoliopsida</taxon>
        <taxon>eudicotyledons</taxon>
        <taxon>Gunneridae</taxon>
        <taxon>Pentapetalae</taxon>
        <taxon>rosids</taxon>
        <taxon>malvids</taxon>
        <taxon>Brassicales</taxon>
        <taxon>Brassicaceae</taxon>
        <taxon>Brassiceae</taxon>
        <taxon>Raphanus</taxon>
    </lineage>
</organism>
<proteinExistence type="predicted"/>
<dbReference type="OrthoDB" id="420606at2759"/>
<dbReference type="RefSeq" id="XP_056863250.1">
    <property type="nucleotide sequence ID" value="XM_057007270.1"/>
</dbReference>
<reference evidence="3" key="2">
    <citation type="submission" date="2025-08" db="UniProtKB">
        <authorList>
            <consortium name="RefSeq"/>
        </authorList>
    </citation>
    <scope>IDENTIFICATION</scope>
    <source>
        <tissue evidence="3">Leaf</tissue>
    </source>
</reference>
<keyword evidence="2" id="KW-1185">Reference proteome</keyword>
<dbReference type="GO" id="GO:0005783">
    <property type="term" value="C:endoplasmic reticulum"/>
    <property type="evidence" value="ECO:0007669"/>
    <property type="project" value="TreeGrafter"/>
</dbReference>
<dbReference type="PANTHER" id="PTHR13285:SF18">
    <property type="entry name" value="PROTEIN-CYSTEINE N-PALMITOYLTRANSFERASE RASP"/>
    <property type="match status" value="1"/>
</dbReference>
<protein>
    <submittedName>
        <fullName evidence="3">Uncharacterized protein LOC130510699</fullName>
    </submittedName>
</protein>